<name>A0A1L8RDZ5_9ENTE</name>
<dbReference type="Proteomes" id="UP000181884">
    <property type="component" value="Unassembled WGS sequence"/>
</dbReference>
<gene>
    <name evidence="3" type="ORF">RU97_GL002084</name>
</gene>
<dbReference type="GO" id="GO:0016829">
    <property type="term" value="F:lyase activity"/>
    <property type="evidence" value="ECO:0007669"/>
    <property type="project" value="UniProtKB-KW"/>
</dbReference>
<organism evidence="3 4">
    <name type="scientific">Enterococcus canis</name>
    <dbReference type="NCBI Taxonomy" id="214095"/>
    <lineage>
        <taxon>Bacteria</taxon>
        <taxon>Bacillati</taxon>
        <taxon>Bacillota</taxon>
        <taxon>Bacilli</taxon>
        <taxon>Lactobacillales</taxon>
        <taxon>Enterococcaceae</taxon>
        <taxon>Enterococcus</taxon>
    </lineage>
</organism>
<dbReference type="SUPFAM" id="SSF53800">
    <property type="entry name" value="Chelatase"/>
    <property type="match status" value="1"/>
</dbReference>
<dbReference type="GO" id="GO:0046872">
    <property type="term" value="F:metal ion binding"/>
    <property type="evidence" value="ECO:0007669"/>
    <property type="project" value="UniProtKB-KW"/>
</dbReference>
<evidence type="ECO:0000256" key="2">
    <source>
        <dbReference type="ARBA" id="ARBA00023239"/>
    </source>
</evidence>
<dbReference type="EMBL" id="JXKH01000005">
    <property type="protein sequence ID" value="OJG18011.1"/>
    <property type="molecule type" value="Genomic_DNA"/>
</dbReference>
<keyword evidence="2" id="KW-0456">Lyase</keyword>
<dbReference type="STRING" id="214095.RU97_GL002084"/>
<reference evidence="3 4" key="1">
    <citation type="submission" date="2014-12" db="EMBL/GenBank/DDBJ databases">
        <title>Draft genome sequences of 29 type strains of Enterococci.</title>
        <authorList>
            <person name="Zhong Z."/>
            <person name="Sun Z."/>
            <person name="Liu W."/>
            <person name="Zhang W."/>
            <person name="Zhang H."/>
        </authorList>
    </citation>
    <scope>NUCLEOTIDE SEQUENCE [LARGE SCALE GENOMIC DNA]</scope>
    <source>
        <strain evidence="3 4">DSM 17029</strain>
    </source>
</reference>
<sequence>MKKTGILYVLHGRTTGTVQHNVALIKAVMATRPERQAIAYLEGEAHSLEQEVSNFSDLDEIVILPVLLFAATHYREDLPQRLQQILPTHNWRMLDVLSTTKAVEDFVQAQVKQAQTKWPERAILLVGHGTTHYLEPRQQLARLAEEVVSTKPVVSGNYLGEPFYLTQLARLNSPVVLPLFLTNGYLVEKIKTQLLAQDPTIVFLPTLEDSAFLTAALLERLEEI</sequence>
<dbReference type="InterPro" id="IPR002762">
    <property type="entry name" value="CbiX-like"/>
</dbReference>
<comment type="caution">
    <text evidence="3">The sequence shown here is derived from an EMBL/GenBank/DDBJ whole genome shotgun (WGS) entry which is preliminary data.</text>
</comment>
<protein>
    <submittedName>
        <fullName evidence="3">Transcriptional regulator</fullName>
    </submittedName>
</protein>
<dbReference type="AlphaFoldDB" id="A0A1L8RDZ5"/>
<evidence type="ECO:0000313" key="3">
    <source>
        <dbReference type="EMBL" id="OJG18011.1"/>
    </source>
</evidence>
<dbReference type="RefSeq" id="WP_067393300.1">
    <property type="nucleotide sequence ID" value="NZ_JXKH01000005.1"/>
</dbReference>
<keyword evidence="4" id="KW-1185">Reference proteome</keyword>
<dbReference type="Gene3D" id="3.40.50.1400">
    <property type="match status" value="2"/>
</dbReference>
<dbReference type="Pfam" id="PF01903">
    <property type="entry name" value="CbiX"/>
    <property type="match status" value="1"/>
</dbReference>
<proteinExistence type="predicted"/>
<evidence type="ECO:0000313" key="4">
    <source>
        <dbReference type="Proteomes" id="UP000181884"/>
    </source>
</evidence>
<keyword evidence="1" id="KW-0479">Metal-binding</keyword>
<evidence type="ECO:0000256" key="1">
    <source>
        <dbReference type="ARBA" id="ARBA00022723"/>
    </source>
</evidence>
<accession>A0A1L8RDZ5</accession>